<dbReference type="RefSeq" id="WP_014827993.1">
    <property type="nucleotide sequence ID" value="NC_018068.1"/>
</dbReference>
<keyword evidence="7" id="KW-0479">Metal-binding</keyword>
<dbReference type="InterPro" id="IPR043135">
    <property type="entry name" value="Fur_C"/>
</dbReference>
<feature type="binding site" evidence="7">
    <location>
        <position position="99"/>
    </location>
    <ligand>
        <name>Zn(2+)</name>
        <dbReference type="ChEBI" id="CHEBI:29105"/>
    </ligand>
</feature>
<evidence type="ECO:0000256" key="2">
    <source>
        <dbReference type="ARBA" id="ARBA00022491"/>
    </source>
</evidence>
<evidence type="ECO:0000256" key="7">
    <source>
        <dbReference type="PIRSR" id="PIRSR602481-1"/>
    </source>
</evidence>
<dbReference type="GO" id="GO:0045892">
    <property type="term" value="P:negative regulation of DNA-templated transcription"/>
    <property type="evidence" value="ECO:0007669"/>
    <property type="project" value="TreeGrafter"/>
</dbReference>
<keyword evidence="4" id="KW-0805">Transcription regulation</keyword>
<dbReference type="PANTHER" id="PTHR33202:SF7">
    <property type="entry name" value="FERRIC UPTAKE REGULATION PROTEIN"/>
    <property type="match status" value="1"/>
</dbReference>
<dbReference type="KEGG" id="dai:Desaci_3095"/>
<evidence type="ECO:0000256" key="4">
    <source>
        <dbReference type="ARBA" id="ARBA00023015"/>
    </source>
</evidence>
<dbReference type="InterPro" id="IPR002481">
    <property type="entry name" value="FUR"/>
</dbReference>
<reference evidence="9 10" key="1">
    <citation type="journal article" date="2012" name="J. Bacteriol.">
        <title>Complete genome sequences of Desulfosporosinus orientis DSM765T, Desulfosporosinus youngiae DSM17734T, Desulfosporosinus meridiei DSM13257T, and Desulfosporosinus acidiphilus DSM22704T.</title>
        <authorList>
            <person name="Pester M."/>
            <person name="Brambilla E."/>
            <person name="Alazard D."/>
            <person name="Rattei T."/>
            <person name="Weinmaier T."/>
            <person name="Han J."/>
            <person name="Lucas S."/>
            <person name="Lapidus A."/>
            <person name="Cheng J.F."/>
            <person name="Goodwin L."/>
            <person name="Pitluck S."/>
            <person name="Peters L."/>
            <person name="Ovchinnikova G."/>
            <person name="Teshima H."/>
            <person name="Detter J.C."/>
            <person name="Han C.S."/>
            <person name="Tapia R."/>
            <person name="Land M.L."/>
            <person name="Hauser L."/>
            <person name="Kyrpides N.C."/>
            <person name="Ivanova N.N."/>
            <person name="Pagani I."/>
            <person name="Huntmann M."/>
            <person name="Wei C.L."/>
            <person name="Davenport K.W."/>
            <person name="Daligault H."/>
            <person name="Chain P.S."/>
            <person name="Chen A."/>
            <person name="Mavromatis K."/>
            <person name="Markowitz V."/>
            <person name="Szeto E."/>
            <person name="Mikhailova N."/>
            <person name="Pati A."/>
            <person name="Wagner M."/>
            <person name="Woyke T."/>
            <person name="Ollivier B."/>
            <person name="Klenk H.P."/>
            <person name="Spring S."/>
            <person name="Loy A."/>
        </authorList>
    </citation>
    <scope>NUCLEOTIDE SEQUENCE [LARGE SCALE GENOMIC DNA]</scope>
    <source>
        <strain evidence="10">DSM 22704 / JCM 16185 / SJ4</strain>
    </source>
</reference>
<dbReference type="SUPFAM" id="SSF46785">
    <property type="entry name" value="Winged helix' DNA-binding domain"/>
    <property type="match status" value="1"/>
</dbReference>
<dbReference type="InterPro" id="IPR036388">
    <property type="entry name" value="WH-like_DNA-bd_sf"/>
</dbReference>
<dbReference type="eggNOG" id="COG0735">
    <property type="taxonomic scope" value="Bacteria"/>
</dbReference>
<keyword evidence="10" id="KW-1185">Reference proteome</keyword>
<dbReference type="InterPro" id="IPR036390">
    <property type="entry name" value="WH_DNA-bd_sf"/>
</dbReference>
<accession>I4D878</accession>
<evidence type="ECO:0000256" key="3">
    <source>
        <dbReference type="ARBA" id="ARBA00022833"/>
    </source>
</evidence>
<keyword evidence="5" id="KW-0238">DNA-binding</keyword>
<dbReference type="Proteomes" id="UP000002892">
    <property type="component" value="Chromosome"/>
</dbReference>
<keyword evidence="2" id="KW-0678">Repressor</keyword>
<feature type="binding site" evidence="7">
    <location>
        <position position="139"/>
    </location>
    <ligand>
        <name>Zn(2+)</name>
        <dbReference type="ChEBI" id="CHEBI:29105"/>
    </ligand>
</feature>
<evidence type="ECO:0000313" key="9">
    <source>
        <dbReference type="EMBL" id="AFM42002.1"/>
    </source>
</evidence>
<dbReference type="EMBL" id="CP003639">
    <property type="protein sequence ID" value="AFM42002.1"/>
    <property type="molecule type" value="Genomic_DNA"/>
</dbReference>
<dbReference type="OrthoDB" id="8659436at2"/>
<comment type="cofactor">
    <cofactor evidence="7">
        <name>Zn(2+)</name>
        <dbReference type="ChEBI" id="CHEBI:29105"/>
    </cofactor>
    <text evidence="7">Binds 1 zinc ion per subunit.</text>
</comment>
<dbReference type="Pfam" id="PF01475">
    <property type="entry name" value="FUR"/>
    <property type="match status" value="1"/>
</dbReference>
<dbReference type="Gene3D" id="3.30.1490.190">
    <property type="match status" value="1"/>
</dbReference>
<feature type="binding site" evidence="8">
    <location>
        <position position="128"/>
    </location>
    <ligand>
        <name>Fe cation</name>
        <dbReference type="ChEBI" id="CHEBI:24875"/>
    </ligand>
</feature>
<dbReference type="GO" id="GO:0003700">
    <property type="term" value="F:DNA-binding transcription factor activity"/>
    <property type="evidence" value="ECO:0007669"/>
    <property type="project" value="InterPro"/>
</dbReference>
<organism evidence="9 10">
    <name type="scientific">Desulfosporosinus acidiphilus (strain DSM 22704 / JCM 16185 / SJ4)</name>
    <dbReference type="NCBI Taxonomy" id="646529"/>
    <lineage>
        <taxon>Bacteria</taxon>
        <taxon>Bacillati</taxon>
        <taxon>Bacillota</taxon>
        <taxon>Clostridia</taxon>
        <taxon>Eubacteriales</taxon>
        <taxon>Desulfitobacteriaceae</taxon>
        <taxon>Desulfosporosinus</taxon>
    </lineage>
</organism>
<keyword evidence="8" id="KW-0408">Iron</keyword>
<keyword evidence="6" id="KW-0804">Transcription</keyword>
<dbReference type="GO" id="GO:0000976">
    <property type="term" value="F:transcription cis-regulatory region binding"/>
    <property type="evidence" value="ECO:0007669"/>
    <property type="project" value="TreeGrafter"/>
</dbReference>
<keyword evidence="3 7" id="KW-0862">Zinc</keyword>
<proteinExistence type="inferred from homology"/>
<evidence type="ECO:0000256" key="1">
    <source>
        <dbReference type="ARBA" id="ARBA00007957"/>
    </source>
</evidence>
<dbReference type="PANTHER" id="PTHR33202">
    <property type="entry name" value="ZINC UPTAKE REGULATION PROTEIN"/>
    <property type="match status" value="1"/>
</dbReference>
<dbReference type="AlphaFoldDB" id="I4D878"/>
<comment type="cofactor">
    <cofactor evidence="8">
        <name>Mn(2+)</name>
        <dbReference type="ChEBI" id="CHEBI:29035"/>
    </cofactor>
    <cofactor evidence="8">
        <name>Fe(2+)</name>
        <dbReference type="ChEBI" id="CHEBI:29033"/>
    </cofactor>
    <text evidence="8">Binds 1 Mn(2+) or Fe(2+) ion per subunit.</text>
</comment>
<protein>
    <submittedName>
        <fullName evidence="9">Fe2+/Zn2+ uptake regulation protein</fullName>
    </submittedName>
</protein>
<name>I4D878_DESAJ</name>
<gene>
    <name evidence="9" type="ordered locus">Desaci_3095</name>
</gene>
<feature type="binding site" evidence="8">
    <location>
        <position position="90"/>
    </location>
    <ligand>
        <name>Fe cation</name>
        <dbReference type="ChEBI" id="CHEBI:24875"/>
    </ligand>
</feature>
<dbReference type="STRING" id="646529.Desaci_3095"/>
<feature type="binding site" evidence="7">
    <location>
        <position position="96"/>
    </location>
    <ligand>
        <name>Zn(2+)</name>
        <dbReference type="ChEBI" id="CHEBI:29105"/>
    </ligand>
</feature>
<dbReference type="CDD" id="cd07153">
    <property type="entry name" value="Fur_like"/>
    <property type="match status" value="1"/>
</dbReference>
<comment type="similarity">
    <text evidence="1">Belongs to the Fur family.</text>
</comment>
<dbReference type="HOGENOM" id="CLU_096072_5_0_9"/>
<sequence length="152" mass="17583">MNYEEILQYIQEQGYRLTSARKRVVEVLCQNSEYLGAYDIHHILEQNDIQVAVVSIYRVLEMLYNIGLLEKEEFGTGSERFCLKNAAQQHGHQLICTKCGQSKELGDCPIRHLAQTIESQSGYRIQNHWLRFFGLCPHCQAKEDVQPPKSIL</sequence>
<feature type="binding site" evidence="7">
    <location>
        <position position="136"/>
    </location>
    <ligand>
        <name>Zn(2+)</name>
        <dbReference type="ChEBI" id="CHEBI:29105"/>
    </ligand>
</feature>
<evidence type="ECO:0000256" key="5">
    <source>
        <dbReference type="ARBA" id="ARBA00023125"/>
    </source>
</evidence>
<dbReference type="GO" id="GO:0008270">
    <property type="term" value="F:zinc ion binding"/>
    <property type="evidence" value="ECO:0007669"/>
    <property type="project" value="TreeGrafter"/>
</dbReference>
<dbReference type="GO" id="GO:1900376">
    <property type="term" value="P:regulation of secondary metabolite biosynthetic process"/>
    <property type="evidence" value="ECO:0007669"/>
    <property type="project" value="TreeGrafter"/>
</dbReference>
<dbReference type="Gene3D" id="1.10.10.10">
    <property type="entry name" value="Winged helix-like DNA-binding domain superfamily/Winged helix DNA-binding domain"/>
    <property type="match status" value="1"/>
</dbReference>
<evidence type="ECO:0000256" key="8">
    <source>
        <dbReference type="PIRSR" id="PIRSR602481-2"/>
    </source>
</evidence>
<evidence type="ECO:0000256" key="6">
    <source>
        <dbReference type="ARBA" id="ARBA00023163"/>
    </source>
</evidence>
<evidence type="ECO:0000313" key="10">
    <source>
        <dbReference type="Proteomes" id="UP000002892"/>
    </source>
</evidence>